<feature type="domain" description="BD-FAE-like" evidence="2">
    <location>
        <begin position="97"/>
        <end position="284"/>
    </location>
</feature>
<organism evidence="3 4">
    <name type="scientific">Sphingomonas mollis</name>
    <dbReference type="NCBI Taxonomy" id="2795726"/>
    <lineage>
        <taxon>Bacteria</taxon>
        <taxon>Pseudomonadati</taxon>
        <taxon>Pseudomonadota</taxon>
        <taxon>Alphaproteobacteria</taxon>
        <taxon>Sphingomonadales</taxon>
        <taxon>Sphingomonadaceae</taxon>
        <taxon>Sphingomonas</taxon>
    </lineage>
</organism>
<evidence type="ECO:0000256" key="1">
    <source>
        <dbReference type="ARBA" id="ARBA00022801"/>
    </source>
</evidence>
<dbReference type="InterPro" id="IPR050300">
    <property type="entry name" value="GDXG_lipolytic_enzyme"/>
</dbReference>
<evidence type="ECO:0000313" key="3">
    <source>
        <dbReference type="EMBL" id="MBJ6120401.1"/>
    </source>
</evidence>
<dbReference type="InterPro" id="IPR049492">
    <property type="entry name" value="BD-FAE-like_dom"/>
</dbReference>
<dbReference type="InterPro" id="IPR029058">
    <property type="entry name" value="AB_hydrolase_fold"/>
</dbReference>
<proteinExistence type="predicted"/>
<reference evidence="4" key="1">
    <citation type="submission" date="2020-12" db="EMBL/GenBank/DDBJ databases">
        <title>Hymenobacter sp.</title>
        <authorList>
            <person name="Kim M.K."/>
        </authorList>
    </citation>
    <scope>NUCLEOTIDE SEQUENCE [LARGE SCALE GENOMIC DNA]</scope>
    <source>
        <strain evidence="4">BT553</strain>
    </source>
</reference>
<evidence type="ECO:0000313" key="4">
    <source>
        <dbReference type="Proteomes" id="UP000640426"/>
    </source>
</evidence>
<dbReference type="PANTHER" id="PTHR48081:SF6">
    <property type="entry name" value="PEPTIDASE S9 PROLYL OLIGOPEPTIDASE CATALYTIC DOMAIN-CONTAINING PROTEIN"/>
    <property type="match status" value="1"/>
</dbReference>
<dbReference type="Pfam" id="PF20434">
    <property type="entry name" value="BD-FAE"/>
    <property type="match status" value="1"/>
</dbReference>
<dbReference type="PANTHER" id="PTHR48081">
    <property type="entry name" value="AB HYDROLASE SUPERFAMILY PROTEIN C4A8.06C"/>
    <property type="match status" value="1"/>
</dbReference>
<comment type="caution">
    <text evidence="3">The sequence shown here is derived from an EMBL/GenBank/DDBJ whole genome shotgun (WGS) entry which is preliminary data.</text>
</comment>
<dbReference type="GO" id="GO:0016787">
    <property type="term" value="F:hydrolase activity"/>
    <property type="evidence" value="ECO:0007669"/>
    <property type="project" value="UniProtKB-KW"/>
</dbReference>
<keyword evidence="4" id="KW-1185">Reference proteome</keyword>
<dbReference type="Gene3D" id="3.40.50.1820">
    <property type="entry name" value="alpha/beta hydrolase"/>
    <property type="match status" value="1"/>
</dbReference>
<name>A0ABS0XK38_9SPHN</name>
<evidence type="ECO:0000259" key="2">
    <source>
        <dbReference type="Pfam" id="PF20434"/>
    </source>
</evidence>
<dbReference type="RefSeq" id="WP_199034220.1">
    <property type="nucleotide sequence ID" value="NZ_JAELXS010000001.1"/>
</dbReference>
<keyword evidence="1 3" id="KW-0378">Hydrolase</keyword>
<protein>
    <submittedName>
        <fullName evidence="3">Alpha/beta hydrolase</fullName>
    </submittedName>
</protein>
<dbReference type="SUPFAM" id="SSF53474">
    <property type="entry name" value="alpha/beta-Hydrolases"/>
    <property type="match status" value="1"/>
</dbReference>
<sequence length="330" mass="35166">MAGIVTIDRRALIAGALIAPVVLPATTRAATMTPRLFADAGQRIDLWSGTAPGAPSSLPVETVDERTTIPDRPDRVVYGIARPRIVAFRPERPNGAAVLIVPGGGYRWLAVDKGGYQIASWLVDHGFTAFVLIHRLPGEGWADRADVPLADAQRAIRLIRHRATVYGIEPDRVAVMGLSAGGHACADLANRFAAATYAPVDAADRLSARPCCAAPIYPVVSMDPRIAHPGSREKLLGPDPSATMESAHSVDRNVTAKSPPHFLVHAEDDASVPVDNSLQLRAALRRAGVSVDTHLFAEGGHGFGLWNIAGKPVAAWPDLWLGWSRRIGLA</sequence>
<dbReference type="Proteomes" id="UP000640426">
    <property type="component" value="Unassembled WGS sequence"/>
</dbReference>
<accession>A0ABS0XK38</accession>
<gene>
    <name evidence="3" type="ORF">JAO74_01210</name>
</gene>
<dbReference type="EMBL" id="JAELXS010000001">
    <property type="protein sequence ID" value="MBJ6120401.1"/>
    <property type="molecule type" value="Genomic_DNA"/>
</dbReference>